<protein>
    <submittedName>
        <fullName evidence="2">Complex I NDUFA9 subunit family protein</fullName>
    </submittedName>
    <submittedName>
        <fullName evidence="3">NAD-dependent dehydratase</fullName>
    </submittedName>
</protein>
<name>A0A069P5S0_9BURK</name>
<dbReference type="eggNOG" id="COG0702">
    <property type="taxonomic scope" value="Bacteria"/>
</dbReference>
<dbReference type="PANTHER" id="PTHR12126:SF11">
    <property type="entry name" value="NADH DEHYDROGENASE [UBIQUINONE] 1 ALPHA SUBCOMPLEX SUBUNIT 9, MITOCHONDRIAL"/>
    <property type="match status" value="1"/>
</dbReference>
<organism evidence="3 4">
    <name type="scientific">Caballeronia grimmiae</name>
    <dbReference type="NCBI Taxonomy" id="1071679"/>
    <lineage>
        <taxon>Bacteria</taxon>
        <taxon>Pseudomonadati</taxon>
        <taxon>Pseudomonadota</taxon>
        <taxon>Betaproteobacteria</taxon>
        <taxon>Burkholderiales</taxon>
        <taxon>Burkholderiaceae</taxon>
        <taxon>Caballeronia</taxon>
    </lineage>
</organism>
<comment type="caution">
    <text evidence="3">The sequence shown here is derived from an EMBL/GenBank/DDBJ whole genome shotgun (WGS) entry which is preliminary data.</text>
</comment>
<dbReference type="InterPro" id="IPR036291">
    <property type="entry name" value="NAD(P)-bd_dom_sf"/>
</dbReference>
<dbReference type="OrthoDB" id="5292533at2"/>
<dbReference type="Proteomes" id="UP000027439">
    <property type="component" value="Unassembled WGS sequence"/>
</dbReference>
<dbReference type="SUPFAM" id="SSF51735">
    <property type="entry name" value="NAD(P)-binding Rossmann-fold domains"/>
    <property type="match status" value="1"/>
</dbReference>
<dbReference type="CDD" id="cd05271">
    <property type="entry name" value="NDUFA9_like_SDR_a"/>
    <property type="match status" value="1"/>
</dbReference>
<reference evidence="3 4" key="2">
    <citation type="submission" date="2014-03" db="EMBL/GenBank/DDBJ databases">
        <title>Draft Genome Sequences of Four Burkholderia Strains.</title>
        <authorList>
            <person name="Liu X.Y."/>
            <person name="Li C.X."/>
            <person name="Xu J.H."/>
        </authorList>
    </citation>
    <scope>NUCLEOTIDE SEQUENCE [LARGE SCALE GENOMIC DNA]</scope>
    <source>
        <strain evidence="3 4">R27</strain>
    </source>
</reference>
<dbReference type="Proteomes" id="UP000597138">
    <property type="component" value="Unassembled WGS sequence"/>
</dbReference>
<evidence type="ECO:0000313" key="4">
    <source>
        <dbReference type="Proteomes" id="UP000027439"/>
    </source>
</evidence>
<reference evidence="2" key="1">
    <citation type="journal article" date="2014" name="Int. J. Syst. Evol. Microbiol.">
        <title>Complete genome of a new Firmicutes species belonging to the dominant human colonic microbiota ('Ruminococcus bicirculans') reveals two chromosomes and a selective capacity to utilize plant glucans.</title>
        <authorList>
            <consortium name="NISC Comparative Sequencing Program"/>
            <person name="Wegmann U."/>
            <person name="Louis P."/>
            <person name="Goesmann A."/>
            <person name="Henrissat B."/>
            <person name="Duncan S.H."/>
            <person name="Flint H.J."/>
        </authorList>
    </citation>
    <scope>NUCLEOTIDE SEQUENCE</scope>
    <source>
        <strain evidence="2">CGMCC 1.11013</strain>
    </source>
</reference>
<sequence>MRHQNVALIGGSGFIGSHLVNALVDLGKNVRIATRRRSNAAHLTLLPVDVLETDVHDPVKLAAFVAEADAVINLVGVLHGRRGDPYGPEFARAHVELPRKIAAACEAKGVRRLIHMSAIGADAEGPSMYLRSKGDGEKLIRESGLDWTIFRSSVVFGPEDNLLNQFAFLQRIFPVIPLACADAQFQPVFVGDVAKAIVNVLDLDAANRMTYELAGPGVYTLAELVRFAGATIGRRARIIKLPDSLGRLQAMTLEMAPGEPLMSRDNLDSMRTPSIASGPLAPELGIGEPASIEAIAPLYLTGNSPRSRFNTFRATAHR</sequence>
<accession>A0A069P5S0</accession>
<proteinExistence type="predicted"/>
<dbReference type="RefSeq" id="WP_035962298.1">
    <property type="nucleotide sequence ID" value="NZ_BMEG01000009.1"/>
</dbReference>
<dbReference type="EMBL" id="JFHE01000005">
    <property type="protein sequence ID" value="KDR35928.1"/>
    <property type="molecule type" value="Genomic_DNA"/>
</dbReference>
<keyword evidence="5" id="KW-1185">Reference proteome</keyword>
<reference evidence="2" key="4">
    <citation type="submission" date="2024-05" db="EMBL/GenBank/DDBJ databases">
        <authorList>
            <person name="Sun Q."/>
            <person name="Zhou Y."/>
        </authorList>
    </citation>
    <scope>NUCLEOTIDE SEQUENCE</scope>
    <source>
        <strain evidence="2">CGMCC 1.11013</strain>
    </source>
</reference>
<dbReference type="PANTHER" id="PTHR12126">
    <property type="entry name" value="NADH-UBIQUINONE OXIDOREDUCTASE 39 KDA SUBUNIT-RELATED"/>
    <property type="match status" value="1"/>
</dbReference>
<evidence type="ECO:0000313" key="2">
    <source>
        <dbReference type="EMBL" id="GGD87542.1"/>
    </source>
</evidence>
<evidence type="ECO:0000313" key="3">
    <source>
        <dbReference type="EMBL" id="KDR35928.1"/>
    </source>
</evidence>
<dbReference type="InterPro" id="IPR051207">
    <property type="entry name" value="ComplexI_NDUFA9_subunit"/>
</dbReference>
<evidence type="ECO:0000313" key="5">
    <source>
        <dbReference type="Proteomes" id="UP000597138"/>
    </source>
</evidence>
<gene>
    <name evidence="3" type="ORF">BG57_25420</name>
    <name evidence="2" type="ORF">GCM10010985_47670</name>
</gene>
<dbReference type="EMBL" id="BMEG01000009">
    <property type="protein sequence ID" value="GGD87542.1"/>
    <property type="molecule type" value="Genomic_DNA"/>
</dbReference>
<evidence type="ECO:0000259" key="1">
    <source>
        <dbReference type="Pfam" id="PF13460"/>
    </source>
</evidence>
<reference evidence="5" key="3">
    <citation type="journal article" date="2019" name="Int. J. Syst. Evol. Microbiol.">
        <title>The Global Catalogue of Microorganisms (GCM) 10K type strain sequencing project: providing services to taxonomists for standard genome sequencing and annotation.</title>
        <authorList>
            <consortium name="The Broad Institute Genomics Platform"/>
            <consortium name="The Broad Institute Genome Sequencing Center for Infectious Disease"/>
            <person name="Wu L."/>
            <person name="Ma J."/>
        </authorList>
    </citation>
    <scope>NUCLEOTIDE SEQUENCE [LARGE SCALE GENOMIC DNA]</scope>
    <source>
        <strain evidence="5">CGMCC 1.11013</strain>
    </source>
</reference>
<feature type="domain" description="NAD(P)-binding" evidence="1">
    <location>
        <begin position="10"/>
        <end position="152"/>
    </location>
</feature>
<dbReference type="Pfam" id="PF13460">
    <property type="entry name" value="NAD_binding_10"/>
    <property type="match status" value="1"/>
</dbReference>
<dbReference type="GO" id="GO:0044877">
    <property type="term" value="F:protein-containing complex binding"/>
    <property type="evidence" value="ECO:0007669"/>
    <property type="project" value="TreeGrafter"/>
</dbReference>
<dbReference type="STRING" id="1071679.BG57_25420"/>
<dbReference type="InterPro" id="IPR016040">
    <property type="entry name" value="NAD(P)-bd_dom"/>
</dbReference>
<dbReference type="Gene3D" id="3.40.50.720">
    <property type="entry name" value="NAD(P)-binding Rossmann-like Domain"/>
    <property type="match status" value="1"/>
</dbReference>
<dbReference type="AlphaFoldDB" id="A0A069P5S0"/>